<protein>
    <submittedName>
        <fullName evidence="1">Uncharacterized protein</fullName>
    </submittedName>
</protein>
<name>A0A7C9RYR1_9PSEU</name>
<dbReference type="AlphaFoldDB" id="A0A7C9RYR1"/>
<comment type="caution">
    <text evidence="1">The sequence shown here is derived from an EMBL/GenBank/DDBJ whole genome shotgun (WGS) entry which is preliminary data.</text>
</comment>
<accession>A0A7C9RYR1</accession>
<sequence length="91" mass="9811">MSLSDRVSARIGRDFGERAAEALDALELAECGNQDVERVHAALVLMADGSVDRLWQAVELSALDWRDVLMNGGLANGDWPATLNREFGPAG</sequence>
<organism evidence="1 2">
    <name type="scientific">Lentzea alba</name>
    <dbReference type="NCBI Taxonomy" id="2714351"/>
    <lineage>
        <taxon>Bacteria</taxon>
        <taxon>Bacillati</taxon>
        <taxon>Actinomycetota</taxon>
        <taxon>Actinomycetes</taxon>
        <taxon>Pseudonocardiales</taxon>
        <taxon>Pseudonocardiaceae</taxon>
        <taxon>Lentzea</taxon>
    </lineage>
</organism>
<gene>
    <name evidence="1" type="ORF">G7043_45895</name>
</gene>
<reference evidence="1 2" key="1">
    <citation type="submission" date="2020-03" db="EMBL/GenBank/DDBJ databases">
        <title>Isolation and identification of active actinomycetes.</title>
        <authorList>
            <person name="Sun X."/>
        </authorList>
    </citation>
    <scope>NUCLEOTIDE SEQUENCE [LARGE SCALE GENOMIC DNA]</scope>
    <source>
        <strain evidence="1 2">NEAU-D13</strain>
    </source>
</reference>
<dbReference type="EMBL" id="JAAMPJ010000020">
    <property type="protein sequence ID" value="NGY66244.1"/>
    <property type="molecule type" value="Genomic_DNA"/>
</dbReference>
<keyword evidence="2" id="KW-1185">Reference proteome</keyword>
<proteinExistence type="predicted"/>
<dbReference type="Proteomes" id="UP000481360">
    <property type="component" value="Unassembled WGS sequence"/>
</dbReference>
<evidence type="ECO:0000313" key="1">
    <source>
        <dbReference type="EMBL" id="NGY66244.1"/>
    </source>
</evidence>
<dbReference type="RefSeq" id="WP_166055764.1">
    <property type="nucleotide sequence ID" value="NZ_JAAMPJ010000020.1"/>
</dbReference>
<evidence type="ECO:0000313" key="2">
    <source>
        <dbReference type="Proteomes" id="UP000481360"/>
    </source>
</evidence>